<keyword evidence="3" id="KW-0547">Nucleotide-binding</keyword>
<evidence type="ECO:0000259" key="5">
    <source>
        <dbReference type="PROSITE" id="PS50893"/>
    </source>
</evidence>
<dbReference type="GO" id="GO:0035435">
    <property type="term" value="P:phosphate ion transmembrane transport"/>
    <property type="evidence" value="ECO:0007669"/>
    <property type="project" value="InterPro"/>
</dbReference>
<dbReference type="GO" id="GO:0005315">
    <property type="term" value="F:phosphate transmembrane transporter activity"/>
    <property type="evidence" value="ECO:0007669"/>
    <property type="project" value="InterPro"/>
</dbReference>
<dbReference type="HOGENOM" id="CLU_000604_1_22_7"/>
<dbReference type="InterPro" id="IPR003439">
    <property type="entry name" value="ABC_transporter-like_ATP-bd"/>
</dbReference>
<keyword evidence="2" id="KW-0592">Phosphate transport</keyword>
<dbReference type="InterPro" id="IPR003593">
    <property type="entry name" value="AAA+_ATPase"/>
</dbReference>
<dbReference type="InterPro" id="IPR005670">
    <property type="entry name" value="PstB-like"/>
</dbReference>
<keyword evidence="7" id="KW-1185">Reference proteome</keyword>
<reference evidence="6 7" key="1">
    <citation type="submission" date="2005-11" db="EMBL/GenBank/DDBJ databases">
        <title>The complete genome sequence of Lawsonia intracellularis: the causative agent of proliferative enteropathy.</title>
        <authorList>
            <person name="Kaur K."/>
            <person name="Zhang Q."/>
            <person name="Beckler D."/>
            <person name="Munir S."/>
            <person name="Li L."/>
            <person name="Kinsley K."/>
            <person name="Herron L."/>
            <person name="Peterson A."/>
            <person name="May B."/>
            <person name="Singh S."/>
            <person name="Gebhart C."/>
            <person name="Kapur V."/>
        </authorList>
    </citation>
    <scope>NUCLEOTIDE SEQUENCE [LARGE SCALE GENOMIC DNA]</scope>
    <source>
        <strain evidence="6 7">PHE/MN1-00</strain>
    </source>
</reference>
<dbReference type="InterPro" id="IPR017871">
    <property type="entry name" value="ABC_transporter-like_CS"/>
</dbReference>
<feature type="domain" description="ABC transporter" evidence="5">
    <location>
        <begin position="5"/>
        <end position="253"/>
    </location>
</feature>
<dbReference type="EMBL" id="AM180252">
    <property type="protein sequence ID" value="CAJ55085.1"/>
    <property type="molecule type" value="Genomic_DNA"/>
</dbReference>
<dbReference type="PROSITE" id="PS00211">
    <property type="entry name" value="ABC_TRANSPORTER_1"/>
    <property type="match status" value="1"/>
</dbReference>
<dbReference type="GO" id="GO:0016887">
    <property type="term" value="F:ATP hydrolysis activity"/>
    <property type="evidence" value="ECO:0007669"/>
    <property type="project" value="InterPro"/>
</dbReference>
<evidence type="ECO:0000313" key="6">
    <source>
        <dbReference type="EMBL" id="CAJ55085.1"/>
    </source>
</evidence>
<dbReference type="KEGG" id="lip:LI1031"/>
<dbReference type="SMART" id="SM00382">
    <property type="entry name" value="AAA"/>
    <property type="match status" value="1"/>
</dbReference>
<gene>
    <name evidence="6" type="primary">pstB</name>
    <name evidence="6" type="ordered locus">LI1031</name>
</gene>
<dbReference type="SUPFAM" id="SSF52540">
    <property type="entry name" value="P-loop containing nucleoside triphosphate hydrolases"/>
    <property type="match status" value="1"/>
</dbReference>
<evidence type="ECO:0000256" key="1">
    <source>
        <dbReference type="ARBA" id="ARBA00022448"/>
    </source>
</evidence>
<dbReference type="PANTHER" id="PTHR43423:SF1">
    <property type="entry name" value="ABC TRANSPORTER I FAMILY MEMBER 17"/>
    <property type="match status" value="1"/>
</dbReference>
<evidence type="ECO:0000256" key="3">
    <source>
        <dbReference type="ARBA" id="ARBA00022741"/>
    </source>
</evidence>
<evidence type="ECO:0000256" key="4">
    <source>
        <dbReference type="ARBA" id="ARBA00022840"/>
    </source>
</evidence>
<sequence>MSIAVHVVDLTVSFHQQEVLSHITMDIPSHGIFVITGRSGSGKTTLLRSINRLNEEFDGCVTKGYIEADLGYGLKSVFPSIQKNFTLSKLRQKIGMVFQTPNVFPTSVYRNISIPLEQLTHYAKKDIPTYVYSALDRVGLLQEVENRLDIPAHYLSGGQQQRLCFARMLALEPAILLLDEPTSSLDIHATQKIESLLLELASEYPIIMVSHNITQICRLAHEIVILEYGTIINKLTEKAYYKEILTSIIEHNINIIN</sequence>
<dbReference type="OrthoDB" id="9809450at2"/>
<dbReference type="RefSeq" id="WP_011527114.1">
    <property type="nucleotide sequence ID" value="NC_008011.1"/>
</dbReference>
<dbReference type="CDD" id="cd03260">
    <property type="entry name" value="ABC_PstB_phosphate_transporter"/>
    <property type="match status" value="1"/>
</dbReference>
<dbReference type="PROSITE" id="PS50893">
    <property type="entry name" value="ABC_TRANSPORTER_2"/>
    <property type="match status" value="1"/>
</dbReference>
<dbReference type="STRING" id="363253.LI1031"/>
<accession>Q1MPJ2</accession>
<dbReference type="Gene3D" id="3.40.50.300">
    <property type="entry name" value="P-loop containing nucleotide triphosphate hydrolases"/>
    <property type="match status" value="1"/>
</dbReference>
<dbReference type="AlphaFoldDB" id="Q1MPJ2"/>
<dbReference type="GO" id="GO:0005524">
    <property type="term" value="F:ATP binding"/>
    <property type="evidence" value="ECO:0007669"/>
    <property type="project" value="UniProtKB-KW"/>
</dbReference>
<dbReference type="InterPro" id="IPR027417">
    <property type="entry name" value="P-loop_NTPase"/>
</dbReference>
<organism evidence="6 7">
    <name type="scientific">Lawsonia intracellularis (strain PHE/MN1-00)</name>
    <dbReference type="NCBI Taxonomy" id="363253"/>
    <lineage>
        <taxon>Bacteria</taxon>
        <taxon>Pseudomonadati</taxon>
        <taxon>Thermodesulfobacteriota</taxon>
        <taxon>Desulfovibrionia</taxon>
        <taxon>Desulfovibrionales</taxon>
        <taxon>Desulfovibrionaceae</taxon>
        <taxon>Lawsonia</taxon>
    </lineage>
</organism>
<keyword evidence="1" id="KW-0813">Transport</keyword>
<dbReference type="PANTHER" id="PTHR43423">
    <property type="entry name" value="ABC TRANSPORTER I FAMILY MEMBER 17"/>
    <property type="match status" value="1"/>
</dbReference>
<dbReference type="Proteomes" id="UP000002430">
    <property type="component" value="Chromosome"/>
</dbReference>
<evidence type="ECO:0000256" key="2">
    <source>
        <dbReference type="ARBA" id="ARBA00022592"/>
    </source>
</evidence>
<dbReference type="eggNOG" id="COG1117">
    <property type="taxonomic scope" value="Bacteria"/>
</dbReference>
<protein>
    <submittedName>
        <fullName evidence="6">Phosphate ABC transporter, ATP-binding protein</fullName>
    </submittedName>
</protein>
<evidence type="ECO:0000313" key="7">
    <source>
        <dbReference type="Proteomes" id="UP000002430"/>
    </source>
</evidence>
<name>Q1MPJ2_LAWIP</name>
<dbReference type="GO" id="GO:0016020">
    <property type="term" value="C:membrane"/>
    <property type="evidence" value="ECO:0007669"/>
    <property type="project" value="InterPro"/>
</dbReference>
<proteinExistence type="predicted"/>
<dbReference type="Pfam" id="PF00005">
    <property type="entry name" value="ABC_tran"/>
    <property type="match status" value="1"/>
</dbReference>
<keyword evidence="4 6" id="KW-0067">ATP-binding</keyword>